<dbReference type="EMBL" id="UINC01176883">
    <property type="protein sequence ID" value="SVD84228.1"/>
    <property type="molecule type" value="Genomic_DNA"/>
</dbReference>
<accession>A0A382YNY6</accession>
<name>A0A382YNY6_9ZZZZ</name>
<organism evidence="2">
    <name type="scientific">marine metagenome</name>
    <dbReference type="NCBI Taxonomy" id="408172"/>
    <lineage>
        <taxon>unclassified sequences</taxon>
        <taxon>metagenomes</taxon>
        <taxon>ecological metagenomes</taxon>
    </lineage>
</organism>
<evidence type="ECO:0000313" key="2">
    <source>
        <dbReference type="EMBL" id="SVD84228.1"/>
    </source>
</evidence>
<feature type="region of interest" description="Disordered" evidence="1">
    <location>
        <begin position="1"/>
        <end position="29"/>
    </location>
</feature>
<reference evidence="2" key="1">
    <citation type="submission" date="2018-05" db="EMBL/GenBank/DDBJ databases">
        <authorList>
            <person name="Lanie J.A."/>
            <person name="Ng W.-L."/>
            <person name="Kazmierczak K.M."/>
            <person name="Andrzejewski T.M."/>
            <person name="Davidsen T.M."/>
            <person name="Wayne K.J."/>
            <person name="Tettelin H."/>
            <person name="Glass J.I."/>
            <person name="Rusch D."/>
            <person name="Podicherti R."/>
            <person name="Tsui H.-C.T."/>
            <person name="Winkler M.E."/>
        </authorList>
    </citation>
    <scope>NUCLEOTIDE SEQUENCE</scope>
</reference>
<feature type="non-terminal residue" evidence="2">
    <location>
        <position position="29"/>
    </location>
</feature>
<protein>
    <submittedName>
        <fullName evidence="2">Uncharacterized protein</fullName>
    </submittedName>
</protein>
<proteinExistence type="predicted"/>
<gene>
    <name evidence="2" type="ORF">METZ01_LOCUS437082</name>
</gene>
<dbReference type="AlphaFoldDB" id="A0A382YNY6"/>
<sequence>MESIDNPVTKFSLAGKSSPAAGSSRSSNP</sequence>
<evidence type="ECO:0000256" key="1">
    <source>
        <dbReference type="SAM" id="MobiDB-lite"/>
    </source>
</evidence>
<feature type="compositionally biased region" description="Low complexity" evidence="1">
    <location>
        <begin position="12"/>
        <end position="29"/>
    </location>
</feature>